<sequence length="356" mass="37936">MAWLTYGVTVTGWGGDVLYEHRYVVDRAFQRAALHLAPSMIVTLAVAAGSVLAALLHWSTTLPWGPALVAGAVGAPLSVAAVMLLRSMDTRRRLPVGIPLVFRVRESGVQFGLDGRERSRPWSEVTRILVFDGSVVVRSVHGDDIVIPAEAVGPEGAERLCAVARSISAQEPRQATARSGTDEETAGTAEVDETNRPSVRLDPALADSLAAAAAEVIVRPIVATAIVLMLLSPVAAVLLGRGAPVPHLVGATFLGAVLVRWLLPAAVRRSVRKRLLPVGRTAMDVEVSSTPGGFRLRIDNRAELVGWAQLRRIQRHRDAVVLVSRDGSPRLVLPVEAFPAPLLAEGRRAVATARVA</sequence>
<evidence type="ECO:0000313" key="4">
    <source>
        <dbReference type="Proteomes" id="UP001430172"/>
    </source>
</evidence>
<feature type="transmembrane region" description="Helical" evidence="2">
    <location>
        <begin position="64"/>
        <end position="85"/>
    </location>
</feature>
<evidence type="ECO:0000256" key="1">
    <source>
        <dbReference type="SAM" id="MobiDB-lite"/>
    </source>
</evidence>
<feature type="region of interest" description="Disordered" evidence="1">
    <location>
        <begin position="171"/>
        <end position="197"/>
    </location>
</feature>
<feature type="transmembrane region" description="Helical" evidence="2">
    <location>
        <begin position="216"/>
        <end position="239"/>
    </location>
</feature>
<keyword evidence="2" id="KW-0812">Transmembrane</keyword>
<feature type="transmembrane region" description="Helical" evidence="2">
    <location>
        <begin position="32"/>
        <end position="58"/>
    </location>
</feature>
<evidence type="ECO:0000313" key="3">
    <source>
        <dbReference type="EMBL" id="MBM6399100.1"/>
    </source>
</evidence>
<name>A0ABS2CH44_9MICO</name>
<protein>
    <recommendedName>
        <fullName evidence="5">YcxB family protein</fullName>
    </recommendedName>
</protein>
<accession>A0ABS2CH44</accession>
<keyword evidence="2" id="KW-0472">Membrane</keyword>
<proteinExistence type="predicted"/>
<comment type="caution">
    <text evidence="3">The sequence shown here is derived from an EMBL/GenBank/DDBJ whole genome shotgun (WGS) entry which is preliminary data.</text>
</comment>
<dbReference type="RefSeq" id="WP_204129578.1">
    <property type="nucleotide sequence ID" value="NZ_JAFDVD010000003.1"/>
</dbReference>
<feature type="transmembrane region" description="Helical" evidence="2">
    <location>
        <begin position="245"/>
        <end position="263"/>
    </location>
</feature>
<keyword evidence="2" id="KW-1133">Transmembrane helix</keyword>
<gene>
    <name evidence="3" type="ORF">JQN70_01715</name>
</gene>
<reference evidence="3" key="1">
    <citation type="submission" date="2021-02" db="EMBL/GenBank/DDBJ databases">
        <title>Phycicoccus sp. MQZ13P-5T, whole genome shotgun sequence.</title>
        <authorList>
            <person name="Tuo L."/>
        </authorList>
    </citation>
    <scope>NUCLEOTIDE SEQUENCE</scope>
    <source>
        <strain evidence="3">MQZ13P-5</strain>
    </source>
</reference>
<evidence type="ECO:0000256" key="2">
    <source>
        <dbReference type="SAM" id="Phobius"/>
    </source>
</evidence>
<organism evidence="3 4">
    <name type="scientific">Phycicoccus sonneratiae</name>
    <dbReference type="NCBI Taxonomy" id="2807628"/>
    <lineage>
        <taxon>Bacteria</taxon>
        <taxon>Bacillati</taxon>
        <taxon>Actinomycetota</taxon>
        <taxon>Actinomycetes</taxon>
        <taxon>Micrococcales</taxon>
        <taxon>Intrasporangiaceae</taxon>
        <taxon>Phycicoccus</taxon>
    </lineage>
</organism>
<evidence type="ECO:0008006" key="5">
    <source>
        <dbReference type="Google" id="ProtNLM"/>
    </source>
</evidence>
<keyword evidence="4" id="KW-1185">Reference proteome</keyword>
<dbReference type="Proteomes" id="UP001430172">
    <property type="component" value="Unassembled WGS sequence"/>
</dbReference>
<dbReference type="EMBL" id="JAFDVD010000003">
    <property type="protein sequence ID" value="MBM6399100.1"/>
    <property type="molecule type" value="Genomic_DNA"/>
</dbReference>